<comment type="caution">
    <text evidence="1">The sequence shown here is derived from an EMBL/GenBank/DDBJ whole genome shotgun (WGS) entry which is preliminary data.</text>
</comment>
<dbReference type="Proteomes" id="UP000557872">
    <property type="component" value="Unassembled WGS sequence"/>
</dbReference>
<dbReference type="EMBL" id="JACBAZ010000001">
    <property type="protein sequence ID" value="NWK54259.1"/>
    <property type="molecule type" value="Genomic_DNA"/>
</dbReference>
<reference evidence="1 2" key="1">
    <citation type="submission" date="2020-07" db="EMBL/GenBank/DDBJ databases">
        <title>Roseicoccus Jingziensis gen. nov., sp. nov., isolated from coastal seawater.</title>
        <authorList>
            <person name="Feng X."/>
        </authorList>
    </citation>
    <scope>NUCLEOTIDE SEQUENCE [LARGE SCALE GENOMIC DNA]</scope>
    <source>
        <strain evidence="1 2">N1E253</strain>
    </source>
</reference>
<sequence length="178" mass="20131">MRIWFIVAGVLYVRQKMRIFSFCLLVVTSSICSGGKIDGDNVTNEWHKAFHETLHVQTSECYLISIYDAKNGKWNNWKSKLDIKATIVGVVKGTKNVGDKISFHRVGDGGFKEGSKYEGELYYIFYYKTPMDGSPAQGEYHIDAQDPLAMYKYSEALAKIALKHPHKKIVEQVAAPDS</sequence>
<dbReference type="RefSeq" id="WP_178930799.1">
    <property type="nucleotide sequence ID" value="NZ_JACBAZ010000001.1"/>
</dbReference>
<proteinExistence type="predicted"/>
<dbReference type="AlphaFoldDB" id="A0A851GAN6"/>
<keyword evidence="2" id="KW-1185">Reference proteome</keyword>
<protein>
    <submittedName>
        <fullName evidence="1">Uncharacterized protein</fullName>
    </submittedName>
</protein>
<organism evidence="1 2">
    <name type="scientific">Oceaniferula marina</name>
    <dbReference type="NCBI Taxonomy" id="2748318"/>
    <lineage>
        <taxon>Bacteria</taxon>
        <taxon>Pseudomonadati</taxon>
        <taxon>Verrucomicrobiota</taxon>
        <taxon>Verrucomicrobiia</taxon>
        <taxon>Verrucomicrobiales</taxon>
        <taxon>Verrucomicrobiaceae</taxon>
        <taxon>Oceaniferula</taxon>
    </lineage>
</organism>
<accession>A0A851GAN6</accession>
<evidence type="ECO:0000313" key="1">
    <source>
        <dbReference type="EMBL" id="NWK54259.1"/>
    </source>
</evidence>
<evidence type="ECO:0000313" key="2">
    <source>
        <dbReference type="Proteomes" id="UP000557872"/>
    </source>
</evidence>
<gene>
    <name evidence="1" type="ORF">HW115_01445</name>
</gene>
<name>A0A851GAN6_9BACT</name>